<evidence type="ECO:0000313" key="2">
    <source>
        <dbReference type="Proteomes" id="UP000271700"/>
    </source>
</evidence>
<gene>
    <name evidence="1" type="ORF">CLV75_2193</name>
</gene>
<keyword evidence="2" id="KW-1185">Reference proteome</keyword>
<organism evidence="1 2">
    <name type="scientific">Ruegeria conchae</name>
    <dbReference type="NCBI Taxonomy" id="981384"/>
    <lineage>
        <taxon>Bacteria</taxon>
        <taxon>Pseudomonadati</taxon>
        <taxon>Pseudomonadota</taxon>
        <taxon>Alphaproteobacteria</taxon>
        <taxon>Rhodobacterales</taxon>
        <taxon>Roseobacteraceae</taxon>
        <taxon>Ruegeria</taxon>
    </lineage>
</organism>
<sequence length="405" mass="44362">MTRRYSFPDGHWDWPVKLTHHHAVRAGDMIFTGGQVDLDAQGNVRNIGDLTAQCRNSMAYMANLFSDLGVDFDDLVRVVVYYVGDANDEGHLLELLSQIIGDTARPVISMINMPELCYPDMLTEIEGVAMRRPDDARTPKQCHRLEDMPYLPDGFSHVVRVGDTVFTSEMSALTPHGTVEAPDNIPAQTAKNMERLKRALSTVDAGLHDIVKLNTFYQDDLHGRSWKKAASLRASYFSDPGPAATGIPVPSFAQEGLKTKIAATAICSSATDEPKNFAWPDGHWNWTTPLPYKHGNRCGNVIHIGGQVALDNQAQVLQPGDMVAQTKIAMKNLSKVLAEFGATLDDVVKVTTFYQGNASAEALHENLLIRSNSYTAPGPATTGIPIPALFYEGMVIEIEAIAILD</sequence>
<dbReference type="Gene3D" id="3.30.1330.40">
    <property type="entry name" value="RutC-like"/>
    <property type="match status" value="3"/>
</dbReference>
<protein>
    <submittedName>
        <fullName evidence="1">Enamine deaminase RidA (YjgF/YER057c/UK114 family)</fullName>
    </submittedName>
</protein>
<comment type="caution">
    <text evidence="1">The sequence shown here is derived from an EMBL/GenBank/DDBJ whole genome shotgun (WGS) entry which is preliminary data.</text>
</comment>
<reference evidence="1 2" key="1">
    <citation type="submission" date="2018-10" db="EMBL/GenBank/DDBJ databases">
        <title>Genomic Encyclopedia of Archaeal and Bacterial Type Strains, Phase II (KMG-II): from individual species to whole genera.</title>
        <authorList>
            <person name="Goeker M."/>
        </authorList>
    </citation>
    <scope>NUCLEOTIDE SEQUENCE [LARGE SCALE GENOMIC DNA]</scope>
    <source>
        <strain evidence="1 2">DSM 29317</strain>
    </source>
</reference>
<dbReference type="Proteomes" id="UP000271700">
    <property type="component" value="Unassembled WGS sequence"/>
</dbReference>
<dbReference type="Pfam" id="PF01042">
    <property type="entry name" value="Ribonuc_L-PSP"/>
    <property type="match status" value="3"/>
</dbReference>
<dbReference type="EMBL" id="RCCT01000002">
    <property type="protein sequence ID" value="RLK08514.1"/>
    <property type="molecule type" value="Genomic_DNA"/>
</dbReference>
<dbReference type="PANTHER" id="PTHR43857">
    <property type="entry name" value="BLR7761 PROTEIN"/>
    <property type="match status" value="1"/>
</dbReference>
<dbReference type="InterPro" id="IPR035959">
    <property type="entry name" value="RutC-like_sf"/>
</dbReference>
<dbReference type="RefSeq" id="WP_139056621.1">
    <property type="nucleotide sequence ID" value="NZ_AEYW01000018.1"/>
</dbReference>
<dbReference type="AlphaFoldDB" id="A0A497ZRU0"/>
<dbReference type="OrthoDB" id="7696925at2"/>
<dbReference type="SUPFAM" id="SSF55298">
    <property type="entry name" value="YjgF-like"/>
    <property type="match status" value="3"/>
</dbReference>
<name>A0A497ZRU0_9RHOB</name>
<dbReference type="CDD" id="cd00448">
    <property type="entry name" value="YjgF_YER057c_UK114_family"/>
    <property type="match status" value="2"/>
</dbReference>
<dbReference type="STRING" id="981384.GCA_000192475_00978"/>
<evidence type="ECO:0000313" key="1">
    <source>
        <dbReference type="EMBL" id="RLK08514.1"/>
    </source>
</evidence>
<dbReference type="InterPro" id="IPR006175">
    <property type="entry name" value="YjgF/YER057c/UK114"/>
</dbReference>
<dbReference type="PANTHER" id="PTHR43857:SF1">
    <property type="entry name" value="YJGH FAMILY PROTEIN"/>
    <property type="match status" value="1"/>
</dbReference>
<proteinExistence type="predicted"/>
<accession>A0A497ZRU0</accession>